<keyword evidence="2" id="KW-1133">Transmembrane helix</keyword>
<evidence type="ECO:0000256" key="3">
    <source>
        <dbReference type="SAM" id="SignalP"/>
    </source>
</evidence>
<evidence type="ECO:0000313" key="4">
    <source>
        <dbReference type="Proteomes" id="UP000694888"/>
    </source>
</evidence>
<feature type="non-terminal residue" evidence="5">
    <location>
        <position position="182"/>
    </location>
</feature>
<dbReference type="SUPFAM" id="SSF103473">
    <property type="entry name" value="MFS general substrate transporter"/>
    <property type="match status" value="1"/>
</dbReference>
<name>A0ABM0ZXX7_APLCA</name>
<gene>
    <name evidence="5" type="primary">LOC101848428</name>
</gene>
<organism evidence="4 5">
    <name type="scientific">Aplysia californica</name>
    <name type="common">California sea hare</name>
    <dbReference type="NCBI Taxonomy" id="6500"/>
    <lineage>
        <taxon>Eukaryota</taxon>
        <taxon>Metazoa</taxon>
        <taxon>Spiralia</taxon>
        <taxon>Lophotrochozoa</taxon>
        <taxon>Mollusca</taxon>
        <taxon>Gastropoda</taxon>
        <taxon>Heterobranchia</taxon>
        <taxon>Euthyneura</taxon>
        <taxon>Tectipleura</taxon>
        <taxon>Aplysiida</taxon>
        <taxon>Aplysioidea</taxon>
        <taxon>Aplysiidae</taxon>
        <taxon>Aplysia</taxon>
    </lineage>
</organism>
<dbReference type="InterPro" id="IPR036259">
    <property type="entry name" value="MFS_trans_sf"/>
</dbReference>
<protein>
    <submittedName>
        <fullName evidence="5">Solute carrier organic anion transporter family member 5A1</fullName>
    </submittedName>
</protein>
<keyword evidence="4" id="KW-1185">Reference proteome</keyword>
<dbReference type="Gene3D" id="1.20.1250.20">
    <property type="entry name" value="MFS general substrate transporter like domains"/>
    <property type="match status" value="1"/>
</dbReference>
<feature type="signal peptide" evidence="3">
    <location>
        <begin position="1"/>
        <end position="18"/>
    </location>
</feature>
<keyword evidence="2" id="KW-0812">Transmembrane</keyword>
<keyword evidence="1" id="KW-1015">Disulfide bond</keyword>
<dbReference type="PANTHER" id="PTHR11388:SF100">
    <property type="entry name" value="SOLUTE CARRIER ORGANIC ANION TRANSPORTER FAMILY MEMBER 4A1"/>
    <property type="match status" value="1"/>
</dbReference>
<feature type="transmembrane region" description="Helical" evidence="2">
    <location>
        <begin position="41"/>
        <end position="61"/>
    </location>
</feature>
<dbReference type="GeneID" id="101848428"/>
<dbReference type="Pfam" id="PF03137">
    <property type="entry name" value="OATP"/>
    <property type="match status" value="1"/>
</dbReference>
<dbReference type="Proteomes" id="UP000694888">
    <property type="component" value="Unplaced"/>
</dbReference>
<keyword evidence="2" id="KW-0472">Membrane</keyword>
<evidence type="ECO:0000256" key="2">
    <source>
        <dbReference type="SAM" id="Phobius"/>
    </source>
</evidence>
<dbReference type="InterPro" id="IPR004156">
    <property type="entry name" value="OATP"/>
</dbReference>
<dbReference type="PANTHER" id="PTHR11388">
    <property type="entry name" value="ORGANIC ANION TRANSPORTER"/>
    <property type="match status" value="1"/>
</dbReference>
<sequence>MAVFVACAVFLCFVEGYAVNGMVNAARPHIEKQFGMTSSRSALITSAQDIGALCVVILVSYIGSNPQYNKARWVAVGSVLMAVGSLVFMVPHIILSASNVGSGPPPSGICDLSNSTSSANASDVTDPPSSSSSDLVHYLGVFMAANLLHGMGFCPMFTVGTVYIDENEKPNLAAVYIGMTYA</sequence>
<dbReference type="RefSeq" id="XP_012936776.2">
    <property type="nucleotide sequence ID" value="XM_013081322.2"/>
</dbReference>
<feature type="transmembrane region" description="Helical" evidence="2">
    <location>
        <begin position="73"/>
        <end position="95"/>
    </location>
</feature>
<evidence type="ECO:0000256" key="1">
    <source>
        <dbReference type="ARBA" id="ARBA00023157"/>
    </source>
</evidence>
<feature type="chain" id="PRO_5046568243" evidence="3">
    <location>
        <begin position="19"/>
        <end position="182"/>
    </location>
</feature>
<proteinExistence type="predicted"/>
<evidence type="ECO:0000313" key="5">
    <source>
        <dbReference type="RefSeq" id="XP_012936776.2"/>
    </source>
</evidence>
<reference evidence="5" key="1">
    <citation type="submission" date="2025-08" db="UniProtKB">
        <authorList>
            <consortium name="RefSeq"/>
        </authorList>
    </citation>
    <scope>IDENTIFICATION</scope>
</reference>
<feature type="transmembrane region" description="Helical" evidence="2">
    <location>
        <begin position="135"/>
        <end position="164"/>
    </location>
</feature>
<accession>A0ABM0ZXX7</accession>
<keyword evidence="3" id="KW-0732">Signal</keyword>